<name>A0A6A4HGE8_9AGAR</name>
<dbReference type="GO" id="GO:0061630">
    <property type="term" value="F:ubiquitin protein ligase activity"/>
    <property type="evidence" value="ECO:0007669"/>
    <property type="project" value="InterPro"/>
</dbReference>
<dbReference type="Gene3D" id="3.30.40.10">
    <property type="entry name" value="Zinc/RING finger domain, C3HC4 (zinc finger)"/>
    <property type="match status" value="1"/>
</dbReference>
<dbReference type="GO" id="GO:0008270">
    <property type="term" value="F:zinc ion binding"/>
    <property type="evidence" value="ECO:0007669"/>
    <property type="project" value="UniProtKB-KW"/>
</dbReference>
<keyword evidence="9" id="KW-1185">Reference proteome</keyword>
<keyword evidence="2 4" id="KW-0863">Zinc-finger</keyword>
<dbReference type="PANTHER" id="PTHR47094:SF1">
    <property type="entry name" value="RING-TYPE E3 UBIQUITIN TRANSFERASE"/>
    <property type="match status" value="1"/>
</dbReference>
<dbReference type="PROSITE" id="PS50089">
    <property type="entry name" value="ZF_RING_2"/>
    <property type="match status" value="1"/>
</dbReference>
<reference evidence="8" key="1">
    <citation type="journal article" date="2019" name="Environ. Microbiol.">
        <title>Fungal ecological strategies reflected in gene transcription - a case study of two litter decomposers.</title>
        <authorList>
            <person name="Barbi F."/>
            <person name="Kohler A."/>
            <person name="Barry K."/>
            <person name="Baskaran P."/>
            <person name="Daum C."/>
            <person name="Fauchery L."/>
            <person name="Ihrmark K."/>
            <person name="Kuo A."/>
            <person name="LaButti K."/>
            <person name="Lipzen A."/>
            <person name="Morin E."/>
            <person name="Grigoriev I.V."/>
            <person name="Henrissat B."/>
            <person name="Lindahl B."/>
            <person name="Martin F."/>
        </authorList>
    </citation>
    <scope>NUCLEOTIDE SEQUENCE</scope>
    <source>
        <strain evidence="8">JB14</strain>
    </source>
</reference>
<keyword evidence="3" id="KW-0862">Zinc</keyword>
<dbReference type="InterPro" id="IPR017907">
    <property type="entry name" value="Znf_RING_CS"/>
</dbReference>
<dbReference type="GO" id="GO:0006511">
    <property type="term" value="P:ubiquitin-dependent protein catabolic process"/>
    <property type="evidence" value="ECO:0007669"/>
    <property type="project" value="TreeGrafter"/>
</dbReference>
<accession>A0A6A4HGE8</accession>
<dbReference type="GO" id="GO:0033768">
    <property type="term" value="C:SUMO-targeted ubiquitin ligase complex"/>
    <property type="evidence" value="ECO:0007669"/>
    <property type="project" value="TreeGrafter"/>
</dbReference>
<dbReference type="SUPFAM" id="SSF57850">
    <property type="entry name" value="RING/U-box"/>
    <property type="match status" value="1"/>
</dbReference>
<dbReference type="InterPro" id="IPR049627">
    <property type="entry name" value="SLX8"/>
</dbReference>
<evidence type="ECO:0000256" key="2">
    <source>
        <dbReference type="ARBA" id="ARBA00022771"/>
    </source>
</evidence>
<evidence type="ECO:0000313" key="9">
    <source>
        <dbReference type="Proteomes" id="UP000799118"/>
    </source>
</evidence>
<evidence type="ECO:0000259" key="7">
    <source>
        <dbReference type="PROSITE" id="PS50089"/>
    </source>
</evidence>
<feature type="compositionally biased region" description="Polar residues" evidence="6">
    <location>
        <begin position="7"/>
        <end position="22"/>
    </location>
</feature>
<organism evidence="8 9">
    <name type="scientific">Gymnopus androsaceus JB14</name>
    <dbReference type="NCBI Taxonomy" id="1447944"/>
    <lineage>
        <taxon>Eukaryota</taxon>
        <taxon>Fungi</taxon>
        <taxon>Dikarya</taxon>
        <taxon>Basidiomycota</taxon>
        <taxon>Agaricomycotina</taxon>
        <taxon>Agaricomycetes</taxon>
        <taxon>Agaricomycetidae</taxon>
        <taxon>Agaricales</taxon>
        <taxon>Marasmiineae</taxon>
        <taxon>Omphalotaceae</taxon>
        <taxon>Gymnopus</taxon>
    </lineage>
</organism>
<feature type="coiled-coil region" evidence="5">
    <location>
        <begin position="130"/>
        <end position="164"/>
    </location>
</feature>
<dbReference type="InterPro" id="IPR027370">
    <property type="entry name" value="Znf-RING_euk"/>
</dbReference>
<feature type="domain" description="RING-type" evidence="7">
    <location>
        <begin position="178"/>
        <end position="223"/>
    </location>
</feature>
<dbReference type="InterPro" id="IPR001841">
    <property type="entry name" value="Znf_RING"/>
</dbReference>
<dbReference type="GO" id="GO:0140082">
    <property type="term" value="F:SUMO-ubiquitin ligase activity"/>
    <property type="evidence" value="ECO:0007669"/>
    <property type="project" value="TreeGrafter"/>
</dbReference>
<dbReference type="PROSITE" id="PS00518">
    <property type="entry name" value="ZF_RING_1"/>
    <property type="match status" value="1"/>
</dbReference>
<dbReference type="Pfam" id="PF13445">
    <property type="entry name" value="zf-RING_UBOX"/>
    <property type="match status" value="1"/>
</dbReference>
<feature type="region of interest" description="Disordered" evidence="6">
    <location>
        <begin position="1"/>
        <end position="48"/>
    </location>
</feature>
<dbReference type="PANTHER" id="PTHR47094">
    <property type="entry name" value="ELFLESS, ISOFORM B"/>
    <property type="match status" value="1"/>
</dbReference>
<evidence type="ECO:0000313" key="8">
    <source>
        <dbReference type="EMBL" id="KAE9396688.1"/>
    </source>
</evidence>
<protein>
    <recommendedName>
        <fullName evidence="7">RING-type domain-containing protein</fullName>
    </recommendedName>
</protein>
<evidence type="ECO:0000256" key="4">
    <source>
        <dbReference type="PROSITE-ProRule" id="PRU00175"/>
    </source>
</evidence>
<proteinExistence type="predicted"/>
<dbReference type="OrthoDB" id="2958916at2759"/>
<dbReference type="AlphaFoldDB" id="A0A6A4HGE8"/>
<dbReference type="SMART" id="SM00184">
    <property type="entry name" value="RING"/>
    <property type="match status" value="1"/>
</dbReference>
<keyword evidence="1" id="KW-0479">Metal-binding</keyword>
<dbReference type="GO" id="GO:0032183">
    <property type="term" value="F:SUMO binding"/>
    <property type="evidence" value="ECO:0007669"/>
    <property type="project" value="TreeGrafter"/>
</dbReference>
<dbReference type="Proteomes" id="UP000799118">
    <property type="component" value="Unassembled WGS sequence"/>
</dbReference>
<sequence length="282" mass="31223">MPPSNIPAKSTTAATNFTNSPLYSPAKMPTRTYGRKGKATHNRNSPQSSTALAYEELVVLPLWNVHSGLGSQAIDSDDNVIFVSESTRIDREQQLNSRTVLPLLNVCSGAGSQSSQSIDLDDDIIFVLKKSTNTSRVQQLEAELAEVTQRALDAHEQLHRTKNELKAFYKVQIDRFNCGICGLTLNNPHLLRCGHIYCAGCITEYLDYHLKKKTKMVICPTCRGGIGREPPAALHLLKEYIALMIEAGGLDNEEVFAGPSKPLDWTPMLKIRRAHHLFPVSP</sequence>
<gene>
    <name evidence="8" type="ORF">BT96DRAFT_996462</name>
</gene>
<keyword evidence="5" id="KW-0175">Coiled coil</keyword>
<evidence type="ECO:0000256" key="3">
    <source>
        <dbReference type="ARBA" id="ARBA00022833"/>
    </source>
</evidence>
<evidence type="ECO:0000256" key="5">
    <source>
        <dbReference type="SAM" id="Coils"/>
    </source>
</evidence>
<evidence type="ECO:0000256" key="6">
    <source>
        <dbReference type="SAM" id="MobiDB-lite"/>
    </source>
</evidence>
<dbReference type="InterPro" id="IPR013083">
    <property type="entry name" value="Znf_RING/FYVE/PHD"/>
</dbReference>
<dbReference type="EMBL" id="ML769509">
    <property type="protein sequence ID" value="KAE9396688.1"/>
    <property type="molecule type" value="Genomic_DNA"/>
</dbReference>
<evidence type="ECO:0000256" key="1">
    <source>
        <dbReference type="ARBA" id="ARBA00022723"/>
    </source>
</evidence>